<dbReference type="Gene3D" id="1.10.472.20">
    <property type="entry name" value="Nitrile hydratase, beta subunit"/>
    <property type="match status" value="1"/>
</dbReference>
<dbReference type="SUPFAM" id="SSF50090">
    <property type="entry name" value="Electron transport accessory proteins"/>
    <property type="match status" value="1"/>
</dbReference>
<evidence type="ECO:0000256" key="4">
    <source>
        <dbReference type="ARBA" id="ARBA00023239"/>
    </source>
</evidence>
<proteinExistence type="inferred from homology"/>
<comment type="similarity">
    <text evidence="2">Belongs to the nitrile hydratase subunit beta family.</text>
</comment>
<evidence type="ECO:0000256" key="5">
    <source>
        <dbReference type="ARBA" id="ARBA00044877"/>
    </source>
</evidence>
<protein>
    <recommendedName>
        <fullName evidence="3">nitrile hydratase</fullName>
        <ecNumber evidence="3">4.2.1.84</ecNumber>
    </recommendedName>
</protein>
<keyword evidence="4 8" id="KW-0456">Lyase</keyword>
<evidence type="ECO:0000313" key="9">
    <source>
        <dbReference type="Proteomes" id="UP001479933"/>
    </source>
</evidence>
<dbReference type="Pfam" id="PF02211">
    <property type="entry name" value="NHase_beta_C"/>
    <property type="match status" value="1"/>
</dbReference>
<dbReference type="EC" id="4.2.1.84" evidence="3"/>
<evidence type="ECO:0000259" key="7">
    <source>
        <dbReference type="Pfam" id="PF21006"/>
    </source>
</evidence>
<name>A0ABZ2U4X0_9ACTN</name>
<comment type="function">
    <text evidence="1">NHase catalyzes the hydration of various nitrile compounds to the corresponding amides.</text>
</comment>
<gene>
    <name evidence="8" type="primary">nthB</name>
    <name evidence="8" type="ORF">RVF87_07035</name>
</gene>
<dbReference type="InterPro" id="IPR042262">
    <property type="entry name" value="CN_hydtase_beta_C"/>
</dbReference>
<dbReference type="InterPro" id="IPR008990">
    <property type="entry name" value="Elect_transpt_acc-like_dom_sf"/>
</dbReference>
<dbReference type="Proteomes" id="UP001479933">
    <property type="component" value="Chromosome"/>
</dbReference>
<feature type="domain" description="Nitrile hydratase beta subunit-like N-terminal" evidence="7">
    <location>
        <begin position="60"/>
        <end position="162"/>
    </location>
</feature>
<keyword evidence="9" id="KW-1185">Reference proteome</keyword>
<evidence type="ECO:0000313" key="8">
    <source>
        <dbReference type="EMBL" id="WYY08803.1"/>
    </source>
</evidence>
<evidence type="ECO:0000256" key="3">
    <source>
        <dbReference type="ARBA" id="ARBA00013079"/>
    </source>
</evidence>
<dbReference type="Gene3D" id="2.30.30.50">
    <property type="match status" value="1"/>
</dbReference>
<evidence type="ECO:0000259" key="6">
    <source>
        <dbReference type="Pfam" id="PF02211"/>
    </source>
</evidence>
<dbReference type="EMBL" id="CP136137">
    <property type="protein sequence ID" value="WYY08803.1"/>
    <property type="molecule type" value="Genomic_DNA"/>
</dbReference>
<comment type="catalytic activity">
    <reaction evidence="5">
        <text>an aliphatic primary amide = an aliphatic nitrile + H2O</text>
        <dbReference type="Rhea" id="RHEA:12673"/>
        <dbReference type="ChEBI" id="CHEBI:15377"/>
        <dbReference type="ChEBI" id="CHEBI:65285"/>
        <dbReference type="ChEBI" id="CHEBI:80291"/>
        <dbReference type="EC" id="4.2.1.84"/>
    </reaction>
</comment>
<accession>A0ABZ2U4X0</accession>
<organism evidence="8 9">
    <name type="scientific">Gordonia hydrophobica</name>
    <dbReference type="NCBI Taxonomy" id="40516"/>
    <lineage>
        <taxon>Bacteria</taxon>
        <taxon>Bacillati</taxon>
        <taxon>Actinomycetota</taxon>
        <taxon>Actinomycetes</taxon>
        <taxon>Mycobacteriales</taxon>
        <taxon>Gordoniaceae</taxon>
        <taxon>Gordonia</taxon>
    </lineage>
</organism>
<dbReference type="RefSeq" id="WP_084247674.1">
    <property type="nucleotide sequence ID" value="NZ_CP136137.1"/>
</dbReference>
<dbReference type="Pfam" id="PF21006">
    <property type="entry name" value="NHase_beta_N"/>
    <property type="match status" value="1"/>
</dbReference>
<reference evidence="8 9" key="1">
    <citation type="journal article" date="2023" name="Virus Evol.">
        <title>Computational host range prediction-The good, the bad, and the ugly.</title>
        <authorList>
            <person name="Howell A.A."/>
            <person name="Versoza C.J."/>
            <person name="Pfeifer S.P."/>
        </authorList>
    </citation>
    <scope>NUCLEOTIDE SEQUENCE [LARGE SCALE GENOMIC DNA]</scope>
    <source>
        <strain evidence="8 9">1610/1b</strain>
    </source>
</reference>
<dbReference type="InterPro" id="IPR049054">
    <property type="entry name" value="CN_hydtase_beta-like_N"/>
</dbReference>
<dbReference type="InterPro" id="IPR024690">
    <property type="entry name" value="CN_hydtase_beta_dom_C"/>
</dbReference>
<sequence>MNTLTFVHRESTNYVTLVTASPTSVVHLGEFRWECRNRNAEHRASGALKSDRPDWRSQVDGIHDCGGMTGYGPVPYQKTEPFFHHEWEGRTLSILTWMHLKGISWWDKSRFYREMMGNENYVNELRDSYYTHWLSAAERILVSDRYFTEEERKHRVEEILDGRYVDRPPYQEFDEAQIQEAIDRMHTPHSLKREGPEPGFTIGDEVLVKNMNPLGHSRCPKFVRARTGKISNYHGCQLYPETTYLELAGDARPLYTVEFTSRELWGEDGNDRDTVYVDLWEPYLVAA</sequence>
<dbReference type="InterPro" id="IPR003168">
    <property type="entry name" value="Nitrile_hydratase_bsu"/>
</dbReference>
<feature type="domain" description="Nitrile hydratase beta subunit" evidence="6">
    <location>
        <begin position="197"/>
        <end position="284"/>
    </location>
</feature>
<evidence type="ECO:0000256" key="1">
    <source>
        <dbReference type="ARBA" id="ARBA00004042"/>
    </source>
</evidence>
<evidence type="ECO:0000256" key="2">
    <source>
        <dbReference type="ARBA" id="ARBA00009098"/>
    </source>
</evidence>
<dbReference type="NCBIfam" id="TIGR03888">
    <property type="entry name" value="nitrile_beta"/>
    <property type="match status" value="1"/>
</dbReference>
<dbReference type="GO" id="GO:0018822">
    <property type="term" value="F:nitrile hydratase activity"/>
    <property type="evidence" value="ECO:0007669"/>
    <property type="project" value="UniProtKB-EC"/>
</dbReference>